<name>A0A6P2S1S9_9BURK</name>
<evidence type="ECO:0000256" key="1">
    <source>
        <dbReference type="SAM" id="MobiDB-lite"/>
    </source>
</evidence>
<evidence type="ECO:0000313" key="2">
    <source>
        <dbReference type="EMBL" id="VWC43391.1"/>
    </source>
</evidence>
<protein>
    <submittedName>
        <fullName evidence="2">Uncharacterized protein</fullName>
    </submittedName>
</protein>
<dbReference type="EMBL" id="CABVQC010000075">
    <property type="protein sequence ID" value="VWC43391.1"/>
    <property type="molecule type" value="Genomic_DNA"/>
</dbReference>
<accession>A0A6P2S1S9</accession>
<sequence>MAVQHVAVDRRQAAARALPQFRGRERQHHQRDDRVEQERGFERWVQRTGLLRAADAFGEASDVFERNAADHPLAQQPAFMDDLAQPDRRQPRHAVRDVEEAVDEFGDERERVVFDLRLGRSPHERDGLREPFLDDRVEQLLAIREVVVNHRRRDAGGGGDLCDGRRGDAALGEQLHRDVEHVVAQVEIVDRRAAPARPGDGGFRVHEIDAN</sequence>
<gene>
    <name evidence="2" type="ORF">BLA13014_07069</name>
</gene>
<reference evidence="2 3" key="1">
    <citation type="submission" date="2019-09" db="EMBL/GenBank/DDBJ databases">
        <authorList>
            <person name="Depoorter E."/>
        </authorList>
    </citation>
    <scope>NUCLEOTIDE SEQUENCE [LARGE SCALE GENOMIC DNA]</scope>
    <source>
        <strain evidence="2">LMG 13014</strain>
    </source>
</reference>
<feature type="compositionally biased region" description="Basic and acidic residues" evidence="1">
    <location>
        <begin position="30"/>
        <end position="39"/>
    </location>
</feature>
<organism evidence="2 3">
    <name type="scientific">Burkholderia aenigmatica</name>
    <dbReference type="NCBI Taxonomy" id="2015348"/>
    <lineage>
        <taxon>Bacteria</taxon>
        <taxon>Pseudomonadati</taxon>
        <taxon>Pseudomonadota</taxon>
        <taxon>Betaproteobacteria</taxon>
        <taxon>Burkholderiales</taxon>
        <taxon>Burkholderiaceae</taxon>
        <taxon>Burkholderia</taxon>
        <taxon>Burkholderia cepacia complex</taxon>
    </lineage>
</organism>
<evidence type="ECO:0000313" key="3">
    <source>
        <dbReference type="Proteomes" id="UP000494261"/>
    </source>
</evidence>
<dbReference type="Proteomes" id="UP000494261">
    <property type="component" value="Unassembled WGS sequence"/>
</dbReference>
<dbReference type="AlphaFoldDB" id="A0A6P2S1S9"/>
<feature type="region of interest" description="Disordered" evidence="1">
    <location>
        <begin position="1"/>
        <end position="39"/>
    </location>
</feature>
<proteinExistence type="predicted"/>